<dbReference type="GO" id="GO:0017168">
    <property type="term" value="F:5-oxoprolinase (ATP-hydrolyzing) activity"/>
    <property type="evidence" value="ECO:0007669"/>
    <property type="project" value="TreeGrafter"/>
</dbReference>
<dbReference type="SUPFAM" id="SSF53067">
    <property type="entry name" value="Actin-like ATPase domain"/>
    <property type="match status" value="1"/>
</dbReference>
<feature type="domain" description="Hydantoinase A/oxoprolinase" evidence="1">
    <location>
        <begin position="213"/>
        <end position="500"/>
    </location>
</feature>
<dbReference type="InterPro" id="IPR045079">
    <property type="entry name" value="Oxoprolinase-like"/>
</dbReference>
<evidence type="ECO:0000313" key="5">
    <source>
        <dbReference type="Proteomes" id="UP000199614"/>
    </source>
</evidence>
<feature type="domain" description="Hydantoinase/oxoprolinase N-terminal" evidence="2">
    <location>
        <begin position="11"/>
        <end position="192"/>
    </location>
</feature>
<feature type="domain" description="Acetophenone carboxylase-like C-terminal" evidence="3">
    <location>
        <begin position="515"/>
        <end position="689"/>
    </location>
</feature>
<gene>
    <name evidence="4" type="ORF">SAMN05216207_103938</name>
</gene>
<evidence type="ECO:0000259" key="1">
    <source>
        <dbReference type="Pfam" id="PF01968"/>
    </source>
</evidence>
<dbReference type="InterPro" id="IPR002821">
    <property type="entry name" value="Hydantoinase_A"/>
</dbReference>
<reference evidence="4 5" key="1">
    <citation type="submission" date="2016-10" db="EMBL/GenBank/DDBJ databases">
        <authorList>
            <person name="de Groot N.N."/>
        </authorList>
    </citation>
    <scope>NUCLEOTIDE SEQUENCE [LARGE SCALE GENOMIC DNA]</scope>
    <source>
        <strain evidence="4 5">CGMCC 4.1877</strain>
    </source>
</reference>
<dbReference type="EMBL" id="FOUY01000039">
    <property type="protein sequence ID" value="SFO25016.1"/>
    <property type="molecule type" value="Genomic_DNA"/>
</dbReference>
<dbReference type="Pfam" id="PF01968">
    <property type="entry name" value="Hydantoinase_A"/>
    <property type="match status" value="1"/>
</dbReference>
<dbReference type="RefSeq" id="WP_093352235.1">
    <property type="nucleotide sequence ID" value="NZ_FOUY01000039.1"/>
</dbReference>
<evidence type="ECO:0000313" key="4">
    <source>
        <dbReference type="EMBL" id="SFO25016.1"/>
    </source>
</evidence>
<organism evidence="4 5">
    <name type="scientific">Pseudonocardia ammonioxydans</name>
    <dbReference type="NCBI Taxonomy" id="260086"/>
    <lineage>
        <taxon>Bacteria</taxon>
        <taxon>Bacillati</taxon>
        <taxon>Actinomycetota</taxon>
        <taxon>Actinomycetes</taxon>
        <taxon>Pseudonocardiales</taxon>
        <taxon>Pseudonocardiaceae</taxon>
        <taxon>Pseudonocardia</taxon>
    </lineage>
</organism>
<dbReference type="InterPro" id="IPR008040">
    <property type="entry name" value="Hydant_A_N"/>
</dbReference>
<name>A0A1I5FN16_PSUAM</name>
<dbReference type="OrthoDB" id="9768323at2"/>
<dbReference type="AlphaFoldDB" id="A0A1I5FN16"/>
<dbReference type="InterPro" id="IPR043129">
    <property type="entry name" value="ATPase_NBD"/>
</dbReference>
<dbReference type="PANTHER" id="PTHR11365">
    <property type="entry name" value="5-OXOPROLINASE RELATED"/>
    <property type="match status" value="1"/>
</dbReference>
<dbReference type="Pfam" id="PF19278">
    <property type="entry name" value="Hydant_A_C"/>
    <property type="match status" value="1"/>
</dbReference>
<dbReference type="Pfam" id="PF05378">
    <property type="entry name" value="Hydant_A_N"/>
    <property type="match status" value="1"/>
</dbReference>
<evidence type="ECO:0000259" key="3">
    <source>
        <dbReference type="Pfam" id="PF19278"/>
    </source>
</evidence>
<dbReference type="GO" id="GO:0006749">
    <property type="term" value="P:glutathione metabolic process"/>
    <property type="evidence" value="ECO:0007669"/>
    <property type="project" value="TreeGrafter"/>
</dbReference>
<dbReference type="Proteomes" id="UP000199614">
    <property type="component" value="Unassembled WGS sequence"/>
</dbReference>
<evidence type="ECO:0000259" key="2">
    <source>
        <dbReference type="Pfam" id="PF05378"/>
    </source>
</evidence>
<protein>
    <submittedName>
        <fullName evidence="4">N-methylhydantoinase A</fullName>
    </submittedName>
</protein>
<dbReference type="GO" id="GO:0005829">
    <property type="term" value="C:cytosol"/>
    <property type="evidence" value="ECO:0007669"/>
    <property type="project" value="TreeGrafter"/>
</dbReference>
<keyword evidence="5" id="KW-1185">Reference proteome</keyword>
<dbReference type="InterPro" id="IPR049517">
    <property type="entry name" value="ACX-like_C"/>
</dbReference>
<dbReference type="PANTHER" id="PTHR11365:SF23">
    <property type="entry name" value="HYPOTHETICAL 5-OXOPROLINASE (EUROFUNG)-RELATED"/>
    <property type="match status" value="1"/>
</dbReference>
<sequence>MSEKTGTTGLRIGIDVGGTFTDFLVVAPDGSHLVHKTSSVPSDPSRAVVQGLREIADLRGQSVQDLLAETHTIVHGTTVTTNALLTRRGATTGLLTTEGFRDVLPMRDGTREAAYDNRLTAPEPLVPRHLRLPVPGRVDHGGQVVTEVDLDAVRSAAETFREAGVEAVTISFMHSHANPDHEDAAAAALAEVLPEVYLTRSSELLPQVRYYDRTSTAVLNSYAGPIIRRYLTGLTDTLAEAGFGGILLLMQSNGGVATPTELARRAALSLLSGPASGPTAGLLEVELHGWDRCLTVDMGGTSFDAAVVNDGQPLVMTDGTIDRWRIALPMVDIHTIGAGGGSIARVDDGGILRVGPESAGAVPGPACYGRGGDRATVTDADVLLGYIDASSFMAGGVPLDAAASHAAMERDVAHPLGLDVTTAAAGVYDLVNVSMAAGVQAITVRRGLDPRDFPIVVAGGAGPVHAAAIASELEIPVLVTPRQSSIFCASGMLVCDFKHDYVQSVSTTLGEVDLDQLGRIWREMAGAGRETLRGEGIGDSAISFEPSLDMRYAGQWFEINVPVGESAVDGPDRGRLAELFHAQHDTLFGYSTADQPVEILNVRLTAVGATPRPALDLAELGADLDDDPQIGERPIWSPAQRRMVPGRVLDGHRMAPGARLSGPAVIELGTTSVVVLDDYDVVVDSHGSFVLYLRARAHELADRLSLTGELVGR</sequence>
<proteinExistence type="predicted"/>
<accession>A0A1I5FN16</accession>
<dbReference type="STRING" id="260086.SAMN05216207_103938"/>